<comment type="caution">
    <text evidence="1">The sequence shown here is derived from an EMBL/GenBank/DDBJ whole genome shotgun (WGS) entry which is preliminary data.</text>
</comment>
<dbReference type="Proteomes" id="UP001150603">
    <property type="component" value="Unassembled WGS sequence"/>
</dbReference>
<gene>
    <name evidence="1" type="ORF">FBU59_007019</name>
</gene>
<sequence>MSQPAPSETKQCKAPEPNPKNPQGLKPCCVCLETKKARDSCYFDHGDDAEKKCHYLVLAHKMCMESFGFKI</sequence>
<evidence type="ECO:0000313" key="1">
    <source>
        <dbReference type="EMBL" id="KAJ1929770.1"/>
    </source>
</evidence>
<reference evidence="1" key="1">
    <citation type="submission" date="2022-07" db="EMBL/GenBank/DDBJ databases">
        <title>Phylogenomic reconstructions and comparative analyses of Kickxellomycotina fungi.</title>
        <authorList>
            <person name="Reynolds N.K."/>
            <person name="Stajich J.E."/>
            <person name="Barry K."/>
            <person name="Grigoriev I.V."/>
            <person name="Crous P."/>
            <person name="Smith M.E."/>
        </authorList>
    </citation>
    <scope>NUCLEOTIDE SEQUENCE</scope>
    <source>
        <strain evidence="1">NRRL 5244</strain>
    </source>
</reference>
<evidence type="ECO:0000313" key="2">
    <source>
        <dbReference type="Proteomes" id="UP001150603"/>
    </source>
</evidence>
<protein>
    <submittedName>
        <fullName evidence="1">Uncharacterized protein</fullName>
    </submittedName>
</protein>
<organism evidence="1 2">
    <name type="scientific">Linderina macrospora</name>
    <dbReference type="NCBI Taxonomy" id="4868"/>
    <lineage>
        <taxon>Eukaryota</taxon>
        <taxon>Fungi</taxon>
        <taxon>Fungi incertae sedis</taxon>
        <taxon>Zoopagomycota</taxon>
        <taxon>Kickxellomycotina</taxon>
        <taxon>Kickxellomycetes</taxon>
        <taxon>Kickxellales</taxon>
        <taxon>Kickxellaceae</taxon>
        <taxon>Linderina</taxon>
    </lineage>
</organism>
<proteinExistence type="predicted"/>
<keyword evidence="2" id="KW-1185">Reference proteome</keyword>
<accession>A0ACC1IYH3</accession>
<dbReference type="EMBL" id="JANBPW010006474">
    <property type="protein sequence ID" value="KAJ1929770.1"/>
    <property type="molecule type" value="Genomic_DNA"/>
</dbReference>
<name>A0ACC1IYH3_9FUNG</name>